<feature type="compositionally biased region" description="Polar residues" evidence="1">
    <location>
        <begin position="98"/>
        <end position="109"/>
    </location>
</feature>
<comment type="caution">
    <text evidence="2">The sequence shown here is derived from an EMBL/GenBank/DDBJ whole genome shotgun (WGS) entry which is preliminary data.</text>
</comment>
<reference evidence="2 3" key="1">
    <citation type="submission" date="2020-01" db="EMBL/GenBank/DDBJ databases">
        <title>Draft genome sequence of Aspergillus udagawae IFM 46972.</title>
        <authorList>
            <person name="Takahashi H."/>
            <person name="Yaguchi T."/>
        </authorList>
    </citation>
    <scope>NUCLEOTIDE SEQUENCE [LARGE SCALE GENOMIC DNA]</scope>
    <source>
        <strain evidence="2 3">IFM 46972</strain>
    </source>
</reference>
<organism evidence="2 3">
    <name type="scientific">Aspergillus udagawae</name>
    <dbReference type="NCBI Taxonomy" id="91492"/>
    <lineage>
        <taxon>Eukaryota</taxon>
        <taxon>Fungi</taxon>
        <taxon>Dikarya</taxon>
        <taxon>Ascomycota</taxon>
        <taxon>Pezizomycotina</taxon>
        <taxon>Eurotiomycetes</taxon>
        <taxon>Eurotiomycetidae</taxon>
        <taxon>Eurotiales</taxon>
        <taxon>Aspergillaceae</taxon>
        <taxon>Aspergillus</taxon>
        <taxon>Aspergillus subgen. Fumigati</taxon>
    </lineage>
</organism>
<sequence length="176" mass="20735">MRNHLSGPTDDDDDNDDDDDDDNDEEYDDDEDEEHDDDDDDEPIILYRMRCIWEGRLDILWNALQLRRMLDTIHYWALQKYRTDIDSDIRRRLRKYRPTSNRSTPSSFRQAEEQGHFRTSPSPLANKRGNRPARPALDNTKSPSTLVRQLEELDVNSAPLEFESSPRRSKKIATRG</sequence>
<name>A0A8H3RN90_9EURO</name>
<accession>A0A8H3RN90</accession>
<dbReference type="Proteomes" id="UP000465221">
    <property type="component" value="Unassembled WGS sequence"/>
</dbReference>
<feature type="compositionally biased region" description="Acidic residues" evidence="1">
    <location>
        <begin position="9"/>
        <end position="41"/>
    </location>
</feature>
<evidence type="ECO:0000256" key="1">
    <source>
        <dbReference type="SAM" id="MobiDB-lite"/>
    </source>
</evidence>
<feature type="compositionally biased region" description="Basic residues" evidence="1">
    <location>
        <begin position="167"/>
        <end position="176"/>
    </location>
</feature>
<dbReference type="EMBL" id="BLKC01000021">
    <property type="protein sequence ID" value="GFF33392.1"/>
    <property type="molecule type" value="Genomic_DNA"/>
</dbReference>
<protein>
    <submittedName>
        <fullName evidence="2">Uncharacterized protein</fullName>
    </submittedName>
</protein>
<evidence type="ECO:0000313" key="2">
    <source>
        <dbReference type="EMBL" id="GFF33392.1"/>
    </source>
</evidence>
<dbReference type="AlphaFoldDB" id="A0A8H3RN90"/>
<feature type="region of interest" description="Disordered" evidence="1">
    <location>
        <begin position="157"/>
        <end position="176"/>
    </location>
</feature>
<feature type="region of interest" description="Disordered" evidence="1">
    <location>
        <begin position="96"/>
        <end position="145"/>
    </location>
</feature>
<evidence type="ECO:0000313" key="3">
    <source>
        <dbReference type="Proteomes" id="UP000465221"/>
    </source>
</evidence>
<gene>
    <name evidence="2" type="ORF">IFM46972_03876</name>
</gene>
<proteinExistence type="predicted"/>
<feature type="region of interest" description="Disordered" evidence="1">
    <location>
        <begin position="1"/>
        <end position="41"/>
    </location>
</feature>